<dbReference type="Gene3D" id="3.30.420.10">
    <property type="entry name" value="Ribonuclease H-like superfamily/Ribonuclease H"/>
    <property type="match status" value="1"/>
</dbReference>
<reference evidence="3" key="1">
    <citation type="submission" date="2020-08" db="EMBL/GenBank/DDBJ databases">
        <title>Genome sequencing and assembly of the red palm weevil Rhynchophorus ferrugineus.</title>
        <authorList>
            <person name="Dias G.B."/>
            <person name="Bergman C.M."/>
            <person name="Manee M."/>
        </authorList>
    </citation>
    <scope>NUCLEOTIDE SEQUENCE</scope>
    <source>
        <strain evidence="3">AA-2017</strain>
        <tissue evidence="3">Whole larva</tissue>
    </source>
</reference>
<accession>A0A834II31</accession>
<dbReference type="PANTHER" id="PTHR37984:SF5">
    <property type="entry name" value="PROTEIN NYNRIN-LIKE"/>
    <property type="match status" value="1"/>
</dbReference>
<feature type="compositionally biased region" description="Basic residues" evidence="1">
    <location>
        <begin position="143"/>
        <end position="153"/>
    </location>
</feature>
<evidence type="ECO:0000313" key="4">
    <source>
        <dbReference type="Proteomes" id="UP000625711"/>
    </source>
</evidence>
<gene>
    <name evidence="3" type="ORF">GWI33_008433</name>
</gene>
<comment type="caution">
    <text evidence="3">The sequence shown here is derived from an EMBL/GenBank/DDBJ whole genome shotgun (WGS) entry which is preliminary data.</text>
</comment>
<dbReference type="InterPro" id="IPR036397">
    <property type="entry name" value="RNaseH_sf"/>
</dbReference>
<name>A0A834II31_RHYFE</name>
<dbReference type="PANTHER" id="PTHR37984">
    <property type="entry name" value="PROTEIN CBG26694"/>
    <property type="match status" value="1"/>
</dbReference>
<dbReference type="GO" id="GO:0015074">
    <property type="term" value="P:DNA integration"/>
    <property type="evidence" value="ECO:0007669"/>
    <property type="project" value="InterPro"/>
</dbReference>
<dbReference type="EMBL" id="JAACXV010000401">
    <property type="protein sequence ID" value="KAF7278395.1"/>
    <property type="molecule type" value="Genomic_DNA"/>
</dbReference>
<dbReference type="SUPFAM" id="SSF53098">
    <property type="entry name" value="Ribonuclease H-like"/>
    <property type="match status" value="1"/>
</dbReference>
<dbReference type="InterPro" id="IPR012337">
    <property type="entry name" value="RNaseH-like_sf"/>
</dbReference>
<organism evidence="3 4">
    <name type="scientific">Rhynchophorus ferrugineus</name>
    <name type="common">Red palm weevil</name>
    <name type="synonym">Curculio ferrugineus</name>
    <dbReference type="NCBI Taxonomy" id="354439"/>
    <lineage>
        <taxon>Eukaryota</taxon>
        <taxon>Metazoa</taxon>
        <taxon>Ecdysozoa</taxon>
        <taxon>Arthropoda</taxon>
        <taxon>Hexapoda</taxon>
        <taxon>Insecta</taxon>
        <taxon>Pterygota</taxon>
        <taxon>Neoptera</taxon>
        <taxon>Endopterygota</taxon>
        <taxon>Coleoptera</taxon>
        <taxon>Polyphaga</taxon>
        <taxon>Cucujiformia</taxon>
        <taxon>Curculionidae</taxon>
        <taxon>Dryophthorinae</taxon>
        <taxon>Rhynchophorus</taxon>
    </lineage>
</organism>
<protein>
    <recommendedName>
        <fullName evidence="2">Integrase catalytic domain-containing protein</fullName>
    </recommendedName>
</protein>
<dbReference type="PROSITE" id="PS50994">
    <property type="entry name" value="INTEGRASE"/>
    <property type="match status" value="1"/>
</dbReference>
<sequence length="160" mass="18551">MDTWHLGHVGPFVKGSGFAHILTIVDSYSKFCFARPTKTTNTKEVVHNLRDLFSMFGVPNRIISYQGKAFKSKDFREFCIEYKIKHILNAIASPRSNGKDEHEWYEKVPRVELGLDNAENRKGDQQKATAAMNKQSQQMKKQFDRKRKQSRKYKPGDLVL</sequence>
<feature type="compositionally biased region" description="Polar residues" evidence="1">
    <location>
        <begin position="126"/>
        <end position="140"/>
    </location>
</feature>
<dbReference type="Proteomes" id="UP000625711">
    <property type="component" value="Unassembled WGS sequence"/>
</dbReference>
<feature type="domain" description="Integrase catalytic" evidence="2">
    <location>
        <begin position="1"/>
        <end position="101"/>
    </location>
</feature>
<dbReference type="OrthoDB" id="8065885at2759"/>
<keyword evidence="4" id="KW-1185">Reference proteome</keyword>
<proteinExistence type="predicted"/>
<evidence type="ECO:0000313" key="3">
    <source>
        <dbReference type="EMBL" id="KAF7278395.1"/>
    </source>
</evidence>
<dbReference type="Pfam" id="PF00665">
    <property type="entry name" value="rve"/>
    <property type="match status" value="1"/>
</dbReference>
<evidence type="ECO:0000256" key="1">
    <source>
        <dbReference type="SAM" id="MobiDB-lite"/>
    </source>
</evidence>
<dbReference type="InterPro" id="IPR050951">
    <property type="entry name" value="Retrovirus_Pol_polyprotein"/>
</dbReference>
<dbReference type="AlphaFoldDB" id="A0A834II31"/>
<dbReference type="GO" id="GO:0003676">
    <property type="term" value="F:nucleic acid binding"/>
    <property type="evidence" value="ECO:0007669"/>
    <property type="project" value="InterPro"/>
</dbReference>
<dbReference type="InterPro" id="IPR001584">
    <property type="entry name" value="Integrase_cat-core"/>
</dbReference>
<evidence type="ECO:0000259" key="2">
    <source>
        <dbReference type="PROSITE" id="PS50994"/>
    </source>
</evidence>
<feature type="region of interest" description="Disordered" evidence="1">
    <location>
        <begin position="115"/>
        <end position="160"/>
    </location>
</feature>